<evidence type="ECO:0000259" key="13">
    <source>
        <dbReference type="SMART" id="SM00543"/>
    </source>
</evidence>
<keyword evidence="5" id="KW-0506">mRNA capping</keyword>
<evidence type="ECO:0000313" key="14">
    <source>
        <dbReference type="EMBL" id="VDK68275.1"/>
    </source>
</evidence>
<dbReference type="GO" id="GO:0031053">
    <property type="term" value="P:primary miRNA processing"/>
    <property type="evidence" value="ECO:0007669"/>
    <property type="project" value="UniProtKB-ARBA"/>
</dbReference>
<evidence type="ECO:0000256" key="1">
    <source>
        <dbReference type="ARBA" id="ARBA00004123"/>
    </source>
</evidence>
<accession>A0A182E5C2</accession>
<evidence type="ECO:0000256" key="9">
    <source>
        <dbReference type="ARBA" id="ARBA00030965"/>
    </source>
</evidence>
<evidence type="ECO:0000313" key="16">
    <source>
        <dbReference type="WBParaSite" id="nOo.2.0.1.t03199-RA"/>
    </source>
</evidence>
<evidence type="ECO:0000256" key="4">
    <source>
        <dbReference type="ARBA" id="ARBA00022664"/>
    </source>
</evidence>
<evidence type="ECO:0000256" key="12">
    <source>
        <dbReference type="SAM" id="MobiDB-lite"/>
    </source>
</evidence>
<reference evidence="16" key="1">
    <citation type="submission" date="2016-06" db="UniProtKB">
        <authorList>
            <consortium name="WormBaseParasite"/>
        </authorList>
    </citation>
    <scope>IDENTIFICATION</scope>
</reference>
<dbReference type="SUPFAM" id="SSF48371">
    <property type="entry name" value="ARM repeat"/>
    <property type="match status" value="3"/>
</dbReference>
<dbReference type="GO" id="GO:0006370">
    <property type="term" value="P:7-methylguanosine mRNA capping"/>
    <property type="evidence" value="ECO:0007669"/>
    <property type="project" value="UniProtKB-KW"/>
</dbReference>
<dbReference type="WBParaSite" id="nOo.2.0.1.t03199-RA">
    <property type="protein sequence ID" value="nOo.2.0.1.t03199-RA"/>
    <property type="gene ID" value="nOo.2.0.1.g03199"/>
</dbReference>
<dbReference type="GO" id="GO:0003729">
    <property type="term" value="F:mRNA binding"/>
    <property type="evidence" value="ECO:0007669"/>
    <property type="project" value="TreeGrafter"/>
</dbReference>
<dbReference type="InterPro" id="IPR015174">
    <property type="entry name" value="MIF4G-like_typ-2"/>
</dbReference>
<dbReference type="GO" id="GO:0000184">
    <property type="term" value="P:nuclear-transcribed mRNA catabolic process, nonsense-mediated decay"/>
    <property type="evidence" value="ECO:0007669"/>
    <property type="project" value="TreeGrafter"/>
</dbReference>
<comment type="subcellular location">
    <subcellularLocation>
        <location evidence="1">Nucleus</location>
    </subcellularLocation>
</comment>
<feature type="region of interest" description="Disordered" evidence="12">
    <location>
        <begin position="29"/>
        <end position="48"/>
    </location>
</feature>
<dbReference type="GO" id="GO:0005634">
    <property type="term" value="C:nucleus"/>
    <property type="evidence" value="ECO:0007669"/>
    <property type="project" value="UniProtKB-SubCell"/>
</dbReference>
<gene>
    <name evidence="14" type="ORF">NOO_LOCUS3199</name>
</gene>
<dbReference type="PANTHER" id="PTHR12412:SF2">
    <property type="entry name" value="NUCLEAR CAP-BINDING PROTEIN SUBUNIT 1"/>
    <property type="match status" value="1"/>
</dbReference>
<evidence type="ECO:0000256" key="8">
    <source>
        <dbReference type="ARBA" id="ARBA00023242"/>
    </source>
</evidence>
<keyword evidence="8" id="KW-0539">Nucleus</keyword>
<dbReference type="EMBL" id="UYRW01000586">
    <property type="protein sequence ID" value="VDK68275.1"/>
    <property type="molecule type" value="Genomic_DNA"/>
</dbReference>
<dbReference type="FunFam" id="1.25.40.180:FF:000010">
    <property type="entry name" value="Nuclear cap-binding protein subunit 1"/>
    <property type="match status" value="1"/>
</dbReference>
<dbReference type="Pfam" id="PF02854">
    <property type="entry name" value="MIF4G"/>
    <property type="match status" value="1"/>
</dbReference>
<dbReference type="Pfam" id="PF09090">
    <property type="entry name" value="MIF4G_like_2"/>
    <property type="match status" value="1"/>
</dbReference>
<keyword evidence="6" id="KW-0943">RNA-mediated gene silencing</keyword>
<feature type="region of interest" description="Disordered" evidence="12">
    <location>
        <begin position="715"/>
        <end position="734"/>
    </location>
</feature>
<evidence type="ECO:0000256" key="7">
    <source>
        <dbReference type="ARBA" id="ARBA00023187"/>
    </source>
</evidence>
<reference evidence="14 15" key="2">
    <citation type="submission" date="2018-08" db="EMBL/GenBank/DDBJ databases">
        <authorList>
            <person name="Laetsch R D."/>
            <person name="Stevens L."/>
            <person name="Kumar S."/>
            <person name="Blaxter L. M."/>
        </authorList>
    </citation>
    <scope>NUCLEOTIDE SEQUENCE [LARGE SCALE GENOMIC DNA]</scope>
</reference>
<comment type="subunit">
    <text evidence="11">Component of the nuclear cap-binding complex (CBC), a heterodimer composed of ncbp-1 and ncbp-1 that interacts with m7GpppG-capped RNA.</text>
</comment>
<keyword evidence="4" id="KW-0507">mRNA processing</keyword>
<dbReference type="Pfam" id="PF09088">
    <property type="entry name" value="MIF4G_like"/>
    <property type="match status" value="1"/>
</dbReference>
<dbReference type="AlphaFoldDB" id="A0A182E5C2"/>
<comment type="similarity">
    <text evidence="2">Belongs to the NCBP1 family.</text>
</comment>
<keyword evidence="7" id="KW-0508">mRNA splicing</keyword>
<protein>
    <recommendedName>
        <fullName evidence="3">Nuclear cap-binding protein subunit 1</fullName>
    </recommendedName>
    <alternativeName>
        <fullName evidence="9">80 kDa nuclear cap-binding protein</fullName>
    </alternativeName>
</protein>
<evidence type="ECO:0000256" key="3">
    <source>
        <dbReference type="ARBA" id="ARBA00019879"/>
    </source>
</evidence>
<dbReference type="InterPro" id="IPR027159">
    <property type="entry name" value="CBP80"/>
</dbReference>
<dbReference type="InterPro" id="IPR003890">
    <property type="entry name" value="MIF4G-like_typ-3"/>
</dbReference>
<evidence type="ECO:0000256" key="6">
    <source>
        <dbReference type="ARBA" id="ARBA00023158"/>
    </source>
</evidence>
<comment type="function">
    <text evidence="10">Component of the cap-binding complex (CBC), which binds cotranscriptionally to the 5'-cap of pre-mRNAs and is involved in various processes such as pre-mRNA splicing and RNA-mediated gene silencing (RNAi). The CBC complex is involved in miRNA-mediated RNA interference and is required for primary microRNAs (miRNAs) processing. In the CBC complex, ncbp-1 does not bind directly capped RNAs (m7GpppG-capped RNA) but is required to stabilize the movement of the N-terminal loop of ncbp-2 and lock the CBC into a high affinity cap-binding state with the cap structure.</text>
</comment>
<dbReference type="STRING" id="42157.A0A182E5C2"/>
<dbReference type="Proteomes" id="UP000271087">
    <property type="component" value="Unassembled WGS sequence"/>
</dbReference>
<evidence type="ECO:0000256" key="2">
    <source>
        <dbReference type="ARBA" id="ARBA00007413"/>
    </source>
</evidence>
<dbReference type="PANTHER" id="PTHR12412">
    <property type="entry name" value="CAP BINDING PROTEIN"/>
    <property type="match status" value="1"/>
</dbReference>
<dbReference type="GO" id="GO:0005846">
    <property type="term" value="C:nuclear cap binding complex"/>
    <property type="evidence" value="ECO:0007669"/>
    <property type="project" value="InterPro"/>
</dbReference>
<dbReference type="SMART" id="SM00543">
    <property type="entry name" value="MIF4G"/>
    <property type="match status" value="1"/>
</dbReference>
<evidence type="ECO:0000256" key="10">
    <source>
        <dbReference type="ARBA" id="ARBA00056386"/>
    </source>
</evidence>
<dbReference type="Gene3D" id="1.25.40.180">
    <property type="match status" value="3"/>
</dbReference>
<proteinExistence type="inferred from homology"/>
<dbReference type="InterPro" id="IPR016024">
    <property type="entry name" value="ARM-type_fold"/>
</dbReference>
<keyword evidence="15" id="KW-1185">Reference proteome</keyword>
<feature type="compositionally biased region" description="Basic and acidic residues" evidence="12">
    <location>
        <begin position="715"/>
        <end position="732"/>
    </location>
</feature>
<evidence type="ECO:0000256" key="11">
    <source>
        <dbReference type="ARBA" id="ARBA00062747"/>
    </source>
</evidence>
<feature type="domain" description="MIF4G" evidence="13">
    <location>
        <begin position="97"/>
        <end position="308"/>
    </location>
</feature>
<dbReference type="GO" id="GO:0000339">
    <property type="term" value="F:RNA cap binding"/>
    <property type="evidence" value="ECO:0007669"/>
    <property type="project" value="InterPro"/>
</dbReference>
<organism evidence="16">
    <name type="scientific">Onchocerca ochengi</name>
    <name type="common">Filarial nematode worm</name>
    <dbReference type="NCBI Taxonomy" id="42157"/>
    <lineage>
        <taxon>Eukaryota</taxon>
        <taxon>Metazoa</taxon>
        <taxon>Ecdysozoa</taxon>
        <taxon>Nematoda</taxon>
        <taxon>Chromadorea</taxon>
        <taxon>Rhabditida</taxon>
        <taxon>Spirurina</taxon>
        <taxon>Spiruromorpha</taxon>
        <taxon>Filarioidea</taxon>
        <taxon>Onchocercidae</taxon>
        <taxon>Onchocerca</taxon>
    </lineage>
</organism>
<dbReference type="GO" id="GO:0006406">
    <property type="term" value="P:mRNA export from nucleus"/>
    <property type="evidence" value="ECO:0007669"/>
    <property type="project" value="InterPro"/>
</dbReference>
<evidence type="ECO:0000256" key="5">
    <source>
        <dbReference type="ARBA" id="ARBA00023042"/>
    </source>
</evidence>
<dbReference type="FunFam" id="1.25.40.180:FF:000041">
    <property type="entry name" value="Nuclear cap-binding protein subunit 1"/>
    <property type="match status" value="1"/>
</dbReference>
<dbReference type="InterPro" id="IPR015172">
    <property type="entry name" value="MIF4G-like_typ-1"/>
</dbReference>
<dbReference type="OrthoDB" id="10252707at2759"/>
<dbReference type="GO" id="GO:0008380">
    <property type="term" value="P:RNA splicing"/>
    <property type="evidence" value="ECO:0007669"/>
    <property type="project" value="UniProtKB-KW"/>
</dbReference>
<name>A0A182E5C2_ONCOC</name>
<evidence type="ECO:0000313" key="15">
    <source>
        <dbReference type="Proteomes" id="UP000271087"/>
    </source>
</evidence>
<sequence length="847" mass="99791">MSGRISRVPDSESTIVPFFQDKEYVMIDEEDKEQDGRSDFGISNRGRNYRRRNLSDNRRHFVGQDDEERRQHADLEEDDISCKRKRHGSDVMKDEILYKLTELLTHIGEKSNSSLESNLEGLAQVLETDLDTYKEHIIEILISCMCNMPDKLTVYSTLVGLLNAKKYNFGAELLDKLLSRLNELMKANDFDRALYVIIFFSDLVNCRVITLNSFVDFLVDLINCASETGVPQVRRDWFVYVFLHCLPWVGQELAEKNQNQLNAMLDIVEKYLHSRNKEHVKILQVWTNSIHEQEDYLDCLWAQILKLRSDKWEEKFITRHYVAFDGTLADALQHNLPNFESPPHIPNSIYPLPSVIFRFFDYADCPDDGPLLPGAHSIERFLVEEELRWILDQEKANRKKCASRLLEYDKRTLVPINYVILEVVFSQLFHLPEAPTRPIFYGSLLIELCKTKSMPQVIAQAAEIFYQRIDSMQVACIDRLIDWFSYHMSNFEYRWSWSDWSDCIDLDRLAPKHIFVREVLDKCMRLSYHQRLAEFLPPAFEKMIPEKPVISYDLNDDEHPDRDFAIILEKAFRDKISADEMIDLLRSKTGNRMDINSRLSIFFKVLLYLARKTFSHNFAALTRYYSTLKEFIGGREDAQLTILRTLYETWKLNGQMIIVLVTKLLKMSLVDASAVVAWLFSDEMKHEFERLWIWEILNRALEHVSGHVHRSRQAVENRKLKNERKDSDHEKDDFDMEADEHHITDPNAVELFVKESEFADLHECLKNLLLDKFAITLAEHIVNSESSGRDFQNNWYLYVTGRFKNVFLKHWKDLFEFREALEKELFKEFAIDINVMENYNQFKALMA</sequence>